<proteinExistence type="predicted"/>
<reference evidence="3" key="1">
    <citation type="submission" date="2013-09" db="EMBL/GenBank/DDBJ databases">
        <title>The Genome Sequence of Anopheles maculatus species B.</title>
        <authorList>
            <consortium name="The Broad Institute Genomics Platform"/>
            <person name="Neafsey D.E."/>
            <person name="Besansky N."/>
            <person name="Howell P."/>
            <person name="Walton C."/>
            <person name="Young S.K."/>
            <person name="Zeng Q."/>
            <person name="Gargeya S."/>
            <person name="Fitzgerald M."/>
            <person name="Haas B."/>
            <person name="Abouelleil A."/>
            <person name="Allen A.W."/>
            <person name="Alvarado L."/>
            <person name="Arachchi H.M."/>
            <person name="Berlin A.M."/>
            <person name="Chapman S.B."/>
            <person name="Gainer-Dewar J."/>
            <person name="Goldberg J."/>
            <person name="Griggs A."/>
            <person name="Gujja S."/>
            <person name="Hansen M."/>
            <person name="Howarth C."/>
            <person name="Imamovic A."/>
            <person name="Ireland A."/>
            <person name="Larimer J."/>
            <person name="McCowan C."/>
            <person name="Murphy C."/>
            <person name="Pearson M."/>
            <person name="Poon T.W."/>
            <person name="Priest M."/>
            <person name="Roberts A."/>
            <person name="Saif S."/>
            <person name="Shea T."/>
            <person name="Sisk P."/>
            <person name="Sykes S."/>
            <person name="Wortman J."/>
            <person name="Nusbaum C."/>
            <person name="Birren B."/>
        </authorList>
    </citation>
    <scope>NUCLEOTIDE SEQUENCE [LARGE SCALE GENOMIC DNA]</scope>
    <source>
        <strain evidence="3">maculatus3</strain>
    </source>
</reference>
<keyword evidence="3" id="KW-1185">Reference proteome</keyword>
<dbReference type="EnsemblMetazoa" id="AMAM021872-RA">
    <property type="protein sequence ID" value="AMAM021872-PA"/>
    <property type="gene ID" value="AMAM021872"/>
</dbReference>
<dbReference type="Proteomes" id="UP000075901">
    <property type="component" value="Unassembled WGS sequence"/>
</dbReference>
<protein>
    <submittedName>
        <fullName evidence="2">Uncharacterized protein</fullName>
    </submittedName>
</protein>
<evidence type="ECO:0000256" key="1">
    <source>
        <dbReference type="SAM" id="MobiDB-lite"/>
    </source>
</evidence>
<sequence length="152" mass="18040">MCFPWAKDDQPAEEELWDAEEAMNPEIWYDEEPQQEGPAPWQQIHPEEEVRPEPELWDDEPRPPVNGRNRLWRNEPEDNPRLVHLEIVDLQTDAEDQQVHDDPVDDFDSDSHQSFWRRDILALANEVAHHISHGFEESIIEFLNKPESMSRI</sequence>
<reference evidence="2" key="2">
    <citation type="submission" date="2020-05" db="UniProtKB">
        <authorList>
            <consortium name="EnsemblMetazoa"/>
        </authorList>
    </citation>
    <scope>IDENTIFICATION</scope>
    <source>
        <strain evidence="2">maculatus3</strain>
    </source>
</reference>
<accession>A0A182T8P9</accession>
<evidence type="ECO:0000313" key="2">
    <source>
        <dbReference type="EnsemblMetazoa" id="AMAM021872-PA"/>
    </source>
</evidence>
<name>A0A182T8P9_9DIPT</name>
<dbReference type="VEuPathDB" id="VectorBase:AMAM021872"/>
<dbReference type="AlphaFoldDB" id="A0A182T8P9"/>
<feature type="region of interest" description="Disordered" evidence="1">
    <location>
        <begin position="27"/>
        <end position="76"/>
    </location>
</feature>
<evidence type="ECO:0000313" key="3">
    <source>
        <dbReference type="Proteomes" id="UP000075901"/>
    </source>
</evidence>
<organism evidence="2 3">
    <name type="scientific">Anopheles maculatus</name>
    <dbReference type="NCBI Taxonomy" id="74869"/>
    <lineage>
        <taxon>Eukaryota</taxon>
        <taxon>Metazoa</taxon>
        <taxon>Ecdysozoa</taxon>
        <taxon>Arthropoda</taxon>
        <taxon>Hexapoda</taxon>
        <taxon>Insecta</taxon>
        <taxon>Pterygota</taxon>
        <taxon>Neoptera</taxon>
        <taxon>Endopterygota</taxon>
        <taxon>Diptera</taxon>
        <taxon>Nematocera</taxon>
        <taxon>Culicoidea</taxon>
        <taxon>Culicidae</taxon>
        <taxon>Anophelinae</taxon>
        <taxon>Anopheles</taxon>
        <taxon>Anopheles maculatus group</taxon>
    </lineage>
</organism>
<feature type="compositionally biased region" description="Basic and acidic residues" evidence="1">
    <location>
        <begin position="45"/>
        <end position="62"/>
    </location>
</feature>